<dbReference type="PRINTS" id="PR01036">
    <property type="entry name" value="TCRTETB"/>
</dbReference>
<dbReference type="SUPFAM" id="SSF103473">
    <property type="entry name" value="MFS general substrate transporter"/>
    <property type="match status" value="1"/>
</dbReference>
<dbReference type="InterPro" id="IPR020846">
    <property type="entry name" value="MFS_dom"/>
</dbReference>
<dbReference type="RefSeq" id="WP_042226798.1">
    <property type="nucleotide sequence ID" value="NZ_CP026520.1"/>
</dbReference>
<feature type="transmembrane region" description="Helical" evidence="6">
    <location>
        <begin position="363"/>
        <end position="381"/>
    </location>
</feature>
<dbReference type="OrthoDB" id="2403626at2"/>
<evidence type="ECO:0000256" key="4">
    <source>
        <dbReference type="ARBA" id="ARBA00022989"/>
    </source>
</evidence>
<dbReference type="GO" id="GO:0005886">
    <property type="term" value="C:plasma membrane"/>
    <property type="evidence" value="ECO:0007669"/>
    <property type="project" value="UniProtKB-SubCell"/>
</dbReference>
<feature type="transmembrane region" description="Helical" evidence="6">
    <location>
        <begin position="402"/>
        <end position="424"/>
    </location>
</feature>
<dbReference type="EMBL" id="CP026520">
    <property type="protein sequence ID" value="QAV19576.1"/>
    <property type="molecule type" value="Genomic_DNA"/>
</dbReference>
<dbReference type="Pfam" id="PF07690">
    <property type="entry name" value="MFS_1"/>
    <property type="match status" value="1"/>
</dbReference>
<feature type="transmembrane region" description="Helical" evidence="6">
    <location>
        <begin position="339"/>
        <end position="357"/>
    </location>
</feature>
<dbReference type="KEGG" id="pchi:PC41400_18670"/>
<keyword evidence="11" id="KW-1185">Reference proteome</keyword>
<dbReference type="PANTHER" id="PTHR42718">
    <property type="entry name" value="MAJOR FACILITATOR SUPERFAMILY MULTIDRUG TRANSPORTER MFSC"/>
    <property type="match status" value="1"/>
</dbReference>
<dbReference type="AlphaFoldDB" id="A0A410WYN7"/>
<proteinExistence type="predicted"/>
<dbReference type="CDD" id="cd17321">
    <property type="entry name" value="MFS_MMR_MDR_like"/>
    <property type="match status" value="1"/>
</dbReference>
<keyword evidence="3 6" id="KW-0812">Transmembrane</keyword>
<dbReference type="Proteomes" id="UP001527202">
    <property type="component" value="Unassembled WGS sequence"/>
</dbReference>
<feature type="transmembrane region" description="Helical" evidence="6">
    <location>
        <begin position="307"/>
        <end position="327"/>
    </location>
</feature>
<feature type="transmembrane region" description="Helical" evidence="6">
    <location>
        <begin position="234"/>
        <end position="252"/>
    </location>
</feature>
<evidence type="ECO:0000313" key="11">
    <source>
        <dbReference type="Proteomes" id="UP001527202"/>
    </source>
</evidence>
<feature type="domain" description="Major facilitator superfamily (MFS) profile" evidence="7">
    <location>
        <begin position="15"/>
        <end position="470"/>
    </location>
</feature>
<feature type="transmembrane region" description="Helical" evidence="6">
    <location>
        <begin position="138"/>
        <end position="157"/>
    </location>
</feature>
<comment type="subcellular location">
    <subcellularLocation>
        <location evidence="1">Cell membrane</location>
        <topology evidence="1">Multi-pass membrane protein</topology>
    </subcellularLocation>
</comment>
<evidence type="ECO:0000313" key="8">
    <source>
        <dbReference type="EMBL" id="MCY9596568.1"/>
    </source>
</evidence>
<reference evidence="8 11" key="2">
    <citation type="submission" date="2022-05" db="EMBL/GenBank/DDBJ databases">
        <title>Genome Sequencing of Bee-Associated Microbes.</title>
        <authorList>
            <person name="Dunlap C."/>
        </authorList>
    </citation>
    <scope>NUCLEOTIDE SEQUENCE [LARGE SCALE GENOMIC DNA]</scope>
    <source>
        <strain evidence="8 11">NRRL B-23120</strain>
    </source>
</reference>
<dbReference type="PANTHER" id="PTHR42718:SF9">
    <property type="entry name" value="MAJOR FACILITATOR SUPERFAMILY MULTIDRUG TRANSPORTER MFSC"/>
    <property type="match status" value="1"/>
</dbReference>
<dbReference type="EMBL" id="JAMDMJ010000013">
    <property type="protein sequence ID" value="MCY9596568.1"/>
    <property type="molecule type" value="Genomic_DNA"/>
</dbReference>
<evidence type="ECO:0000256" key="6">
    <source>
        <dbReference type="SAM" id="Phobius"/>
    </source>
</evidence>
<accession>A0A410WYN7</accession>
<evidence type="ECO:0000313" key="10">
    <source>
        <dbReference type="Proteomes" id="UP000288943"/>
    </source>
</evidence>
<protein>
    <submittedName>
        <fullName evidence="9">MFS transporter</fullName>
    </submittedName>
</protein>
<dbReference type="Gene3D" id="1.20.1720.10">
    <property type="entry name" value="Multidrug resistance protein D"/>
    <property type="match status" value="1"/>
</dbReference>
<feature type="transmembrane region" description="Helical" evidence="6">
    <location>
        <begin position="444"/>
        <end position="465"/>
    </location>
</feature>
<dbReference type="GeneID" id="95376820"/>
<dbReference type="InterPro" id="IPR036259">
    <property type="entry name" value="MFS_trans_sf"/>
</dbReference>
<gene>
    <name evidence="8" type="ORF">M5X16_12370</name>
    <name evidence="9" type="ORF">PC41400_18670</name>
</gene>
<evidence type="ECO:0000256" key="3">
    <source>
        <dbReference type="ARBA" id="ARBA00022692"/>
    </source>
</evidence>
<keyword evidence="2" id="KW-0813">Transport</keyword>
<keyword evidence="5 6" id="KW-0472">Membrane</keyword>
<dbReference type="PROSITE" id="PS50850">
    <property type="entry name" value="MFS"/>
    <property type="match status" value="1"/>
</dbReference>
<dbReference type="Gene3D" id="1.20.1250.20">
    <property type="entry name" value="MFS general substrate transporter like domains"/>
    <property type="match status" value="1"/>
</dbReference>
<dbReference type="InterPro" id="IPR011701">
    <property type="entry name" value="MFS"/>
</dbReference>
<evidence type="ECO:0000313" key="9">
    <source>
        <dbReference type="EMBL" id="QAV19576.1"/>
    </source>
</evidence>
<dbReference type="GO" id="GO:0022857">
    <property type="term" value="F:transmembrane transporter activity"/>
    <property type="evidence" value="ECO:0007669"/>
    <property type="project" value="InterPro"/>
</dbReference>
<dbReference type="Proteomes" id="UP000288943">
    <property type="component" value="Chromosome"/>
</dbReference>
<feature type="transmembrane region" description="Helical" evidence="6">
    <location>
        <begin position="169"/>
        <end position="192"/>
    </location>
</feature>
<feature type="transmembrane region" description="Helical" evidence="6">
    <location>
        <begin position="204"/>
        <end position="222"/>
    </location>
</feature>
<evidence type="ECO:0000259" key="7">
    <source>
        <dbReference type="PROSITE" id="PS50850"/>
    </source>
</evidence>
<name>A0A410WYN7_9BACL</name>
<feature type="transmembrane region" description="Helical" evidence="6">
    <location>
        <begin position="53"/>
        <end position="72"/>
    </location>
</feature>
<organism evidence="9 10">
    <name type="scientific">Paenibacillus chitinolyticus</name>
    <dbReference type="NCBI Taxonomy" id="79263"/>
    <lineage>
        <taxon>Bacteria</taxon>
        <taxon>Bacillati</taxon>
        <taxon>Bacillota</taxon>
        <taxon>Bacilli</taxon>
        <taxon>Bacillales</taxon>
        <taxon>Paenibacillaceae</taxon>
        <taxon>Paenibacillus</taxon>
    </lineage>
</organism>
<evidence type="ECO:0000256" key="5">
    <source>
        <dbReference type="ARBA" id="ARBA00023136"/>
    </source>
</evidence>
<keyword evidence="4 6" id="KW-1133">Transmembrane helix</keyword>
<evidence type="ECO:0000256" key="2">
    <source>
        <dbReference type="ARBA" id="ARBA00022448"/>
    </source>
</evidence>
<reference evidence="9 10" key="1">
    <citation type="submission" date="2018-01" db="EMBL/GenBank/DDBJ databases">
        <title>The whole genome sequencing and assembly of Paenibacillus chitinolyticus KCCM 41400 strain.</title>
        <authorList>
            <person name="Kim J.-Y."/>
            <person name="Park M.-K."/>
            <person name="Lee Y.-J."/>
            <person name="Yi H."/>
            <person name="Bahn Y.-S."/>
            <person name="Kim J.F."/>
            <person name="Lee D.-W."/>
        </authorList>
    </citation>
    <scope>NUCLEOTIDE SEQUENCE [LARGE SCALE GENOMIC DNA]</scope>
    <source>
        <strain evidence="9 10">KCCM 41400</strain>
    </source>
</reference>
<feature type="transmembrane region" description="Helical" evidence="6">
    <location>
        <begin position="272"/>
        <end position="295"/>
    </location>
</feature>
<evidence type="ECO:0000256" key="1">
    <source>
        <dbReference type="ARBA" id="ARBA00004651"/>
    </source>
</evidence>
<feature type="transmembrane region" description="Helical" evidence="6">
    <location>
        <begin position="113"/>
        <end position="131"/>
    </location>
</feature>
<sequence>MNIQTDSKNKRQLPLLLVLVFSLFTACMTADMVNPVLPLIGKDFAASDAQAGWVVTGVMLVIAIGVPIYGRISDYFSLRRLYPLALLIFAAGSLVCAAAPTLLVLVLGRMLQGAGSAAIPVLSVITVSRVLPSGNRGAALGILAGSIGIGTAVGPIFGGLVGQLFGWPALFWITLVLLLALIPCAVCVLPGGRPGTETAKDRRFDLLGGIVFGLAAGLFLIGVTQGQAEGFRSLSSLGSLAGASLMTVAFVWRIFTAEHPFLPPALLANKGYLAAVLAGFFTMFAYVASLVYIPLLIVEVSGLSPGAAGLVLLPGAAAVAVCSPAAGRLSDRIGAKLPVTAGLLVMGISLLFMSTFAAGSSPLLASIGMLGLGFGVAFTNSPANNAAASTLENEQLGAGLGIFQGALFLGAGTGVSVIGAFLAARKEAGQDPLNPFYVLGAAPYSDAFLAIAVAVIIALVFSAGLQSRKQKKSSETSR</sequence>
<feature type="transmembrane region" description="Helical" evidence="6">
    <location>
        <begin position="84"/>
        <end position="107"/>
    </location>
</feature>